<keyword evidence="2 4" id="KW-0238">DNA-binding</keyword>
<evidence type="ECO:0000259" key="5">
    <source>
        <dbReference type="PROSITE" id="PS50977"/>
    </source>
</evidence>
<evidence type="ECO:0000256" key="4">
    <source>
        <dbReference type="PROSITE-ProRule" id="PRU00335"/>
    </source>
</evidence>
<name>A0A916Y7M9_9SPHN</name>
<evidence type="ECO:0000256" key="3">
    <source>
        <dbReference type="ARBA" id="ARBA00023163"/>
    </source>
</evidence>
<proteinExistence type="predicted"/>
<dbReference type="GO" id="GO:0003700">
    <property type="term" value="F:DNA-binding transcription factor activity"/>
    <property type="evidence" value="ECO:0007669"/>
    <property type="project" value="TreeGrafter"/>
</dbReference>
<feature type="domain" description="HTH tetR-type" evidence="5">
    <location>
        <begin position="39"/>
        <end position="99"/>
    </location>
</feature>
<dbReference type="PANTHER" id="PTHR30055">
    <property type="entry name" value="HTH-TYPE TRANSCRIPTIONAL REGULATOR RUTR"/>
    <property type="match status" value="1"/>
</dbReference>
<dbReference type="PROSITE" id="PS50977">
    <property type="entry name" value="HTH_TETR_2"/>
    <property type="match status" value="1"/>
</dbReference>
<dbReference type="InterPro" id="IPR050109">
    <property type="entry name" value="HTH-type_TetR-like_transc_reg"/>
</dbReference>
<evidence type="ECO:0000256" key="1">
    <source>
        <dbReference type="ARBA" id="ARBA00023015"/>
    </source>
</evidence>
<organism evidence="6 7">
    <name type="scientific">Croceicoccus pelagius</name>
    <dbReference type="NCBI Taxonomy" id="1703341"/>
    <lineage>
        <taxon>Bacteria</taxon>
        <taxon>Pseudomonadati</taxon>
        <taxon>Pseudomonadota</taxon>
        <taxon>Alphaproteobacteria</taxon>
        <taxon>Sphingomonadales</taxon>
        <taxon>Erythrobacteraceae</taxon>
        <taxon>Croceicoccus</taxon>
    </lineage>
</organism>
<dbReference type="Gene3D" id="1.10.357.10">
    <property type="entry name" value="Tetracycline Repressor, domain 2"/>
    <property type="match status" value="1"/>
</dbReference>
<keyword evidence="7" id="KW-1185">Reference proteome</keyword>
<dbReference type="RefSeq" id="WP_066765123.1">
    <property type="nucleotide sequence ID" value="NZ_BMIO01000001.1"/>
</dbReference>
<dbReference type="EMBL" id="BMIO01000001">
    <property type="protein sequence ID" value="GGD34459.1"/>
    <property type="molecule type" value="Genomic_DNA"/>
</dbReference>
<sequence length="236" mass="26292">MTIHRDPSAAFGTIPFEADPIRWMENSDVFEKPRQQRSRDALGRIIVAALRLFSESGFDATRVADVAAEAEVPVGTVYKHFADKDALLAAIVEGYRSCRMREIGELCTSEAALAATPRELVELHLDIVFSAFTLDSGLLRLIERRRLEDPGTHQDQSAANEIVAGLIADRLVEKLPDRDPDELRQQVHYAHSIIRGAVVWSELPAGGEMGQGLKVTDMEFARQALLMALRYLRIPE</sequence>
<dbReference type="AlphaFoldDB" id="A0A916Y7M9"/>
<evidence type="ECO:0000313" key="6">
    <source>
        <dbReference type="EMBL" id="GGD34459.1"/>
    </source>
</evidence>
<dbReference type="Proteomes" id="UP000598997">
    <property type="component" value="Unassembled WGS sequence"/>
</dbReference>
<feature type="DNA-binding region" description="H-T-H motif" evidence="4">
    <location>
        <begin position="62"/>
        <end position="81"/>
    </location>
</feature>
<evidence type="ECO:0000256" key="2">
    <source>
        <dbReference type="ARBA" id="ARBA00023125"/>
    </source>
</evidence>
<dbReference type="GO" id="GO:0000976">
    <property type="term" value="F:transcription cis-regulatory region binding"/>
    <property type="evidence" value="ECO:0007669"/>
    <property type="project" value="TreeGrafter"/>
</dbReference>
<reference evidence="6 7" key="1">
    <citation type="journal article" date="2014" name="Int. J. Syst. Evol. Microbiol.">
        <title>Complete genome sequence of Corynebacterium casei LMG S-19264T (=DSM 44701T), isolated from a smear-ripened cheese.</title>
        <authorList>
            <consortium name="US DOE Joint Genome Institute (JGI-PGF)"/>
            <person name="Walter F."/>
            <person name="Albersmeier A."/>
            <person name="Kalinowski J."/>
            <person name="Ruckert C."/>
        </authorList>
    </citation>
    <scope>NUCLEOTIDE SEQUENCE [LARGE SCALE GENOMIC DNA]</scope>
    <source>
        <strain evidence="6 7">CGMCC 1.15358</strain>
    </source>
</reference>
<keyword evidence="1" id="KW-0805">Transcription regulation</keyword>
<protein>
    <recommendedName>
        <fullName evidence="5">HTH tetR-type domain-containing protein</fullName>
    </recommendedName>
</protein>
<gene>
    <name evidence="6" type="ORF">GCM10010989_05770</name>
</gene>
<comment type="caution">
    <text evidence="6">The sequence shown here is derived from an EMBL/GenBank/DDBJ whole genome shotgun (WGS) entry which is preliminary data.</text>
</comment>
<dbReference type="PANTHER" id="PTHR30055:SF234">
    <property type="entry name" value="HTH-TYPE TRANSCRIPTIONAL REGULATOR BETI"/>
    <property type="match status" value="1"/>
</dbReference>
<dbReference type="InterPro" id="IPR009057">
    <property type="entry name" value="Homeodomain-like_sf"/>
</dbReference>
<dbReference type="PRINTS" id="PR00455">
    <property type="entry name" value="HTHTETR"/>
</dbReference>
<dbReference type="InterPro" id="IPR001647">
    <property type="entry name" value="HTH_TetR"/>
</dbReference>
<keyword evidence="3" id="KW-0804">Transcription</keyword>
<dbReference type="Pfam" id="PF00440">
    <property type="entry name" value="TetR_N"/>
    <property type="match status" value="1"/>
</dbReference>
<accession>A0A916Y7M9</accession>
<dbReference type="SUPFAM" id="SSF46689">
    <property type="entry name" value="Homeodomain-like"/>
    <property type="match status" value="1"/>
</dbReference>
<evidence type="ECO:0000313" key="7">
    <source>
        <dbReference type="Proteomes" id="UP000598997"/>
    </source>
</evidence>